<evidence type="ECO:0008006" key="3">
    <source>
        <dbReference type="Google" id="ProtNLM"/>
    </source>
</evidence>
<reference evidence="1 2" key="1">
    <citation type="submission" date="2020-12" db="EMBL/GenBank/DDBJ databases">
        <title>FDA dAtabase for Regulatory Grade micrObial Sequences (FDA-ARGOS): Supporting development and validation of Infectious Disease Dx tests.</title>
        <authorList>
            <person name="Kerrigan L."/>
            <person name="Long C."/>
            <person name="Tallon L."/>
            <person name="Sadzewicz L."/>
            <person name="Zhao X."/>
            <person name="Boylan J."/>
            <person name="Ott S."/>
            <person name="Bowen H."/>
            <person name="Vavikolanu K."/>
            <person name="Mehta A."/>
            <person name="Aluvathingal J."/>
            <person name="Nadendla S."/>
            <person name="Yan Y."/>
            <person name="Sichtig H."/>
        </authorList>
    </citation>
    <scope>NUCLEOTIDE SEQUENCE [LARGE SCALE GENOMIC DNA]</scope>
    <source>
        <strain evidence="1 2">FDAARGOS_1031</strain>
    </source>
</reference>
<organism evidence="1 2">
    <name type="scientific">Elizabethkingia bruuniana</name>
    <dbReference type="NCBI Taxonomy" id="1756149"/>
    <lineage>
        <taxon>Bacteria</taxon>
        <taxon>Pseudomonadati</taxon>
        <taxon>Bacteroidota</taxon>
        <taxon>Flavobacteriia</taxon>
        <taxon>Flavobacteriales</taxon>
        <taxon>Weeksellaceae</taxon>
        <taxon>Elizabethkingia</taxon>
    </lineage>
</organism>
<accession>A0A7T7UYA4</accession>
<sequence>MKKLTRKDKKNIIGAAVNVGDCRTTGCNKGYNCCPIVKRHNLVYECVEAPSGNCPS</sequence>
<keyword evidence="2" id="KW-1185">Reference proteome</keyword>
<dbReference type="RefSeq" id="WP_157893260.1">
    <property type="nucleotide sequence ID" value="NZ_CBCSDR010000001.1"/>
</dbReference>
<proteinExistence type="predicted"/>
<dbReference type="GeneID" id="93135339"/>
<gene>
    <name evidence="1" type="ORF">I6H88_18435</name>
</gene>
<name>A0A7T7UYA4_9FLAO</name>
<dbReference type="EMBL" id="CP067018">
    <property type="protein sequence ID" value="QQN58383.1"/>
    <property type="molecule type" value="Genomic_DNA"/>
</dbReference>
<evidence type="ECO:0000313" key="1">
    <source>
        <dbReference type="EMBL" id="QQN58383.1"/>
    </source>
</evidence>
<dbReference type="Proteomes" id="UP000595426">
    <property type="component" value="Chromosome"/>
</dbReference>
<dbReference type="AlphaFoldDB" id="A0A7T7UYA4"/>
<evidence type="ECO:0000313" key="2">
    <source>
        <dbReference type="Proteomes" id="UP000595426"/>
    </source>
</evidence>
<protein>
    <recommendedName>
        <fullName evidence="3">Bacteriocin</fullName>
    </recommendedName>
</protein>